<dbReference type="Proteomes" id="UP001596287">
    <property type="component" value="Unassembled WGS sequence"/>
</dbReference>
<feature type="transmembrane region" description="Helical" evidence="1">
    <location>
        <begin position="93"/>
        <end position="111"/>
    </location>
</feature>
<evidence type="ECO:0000256" key="1">
    <source>
        <dbReference type="SAM" id="Phobius"/>
    </source>
</evidence>
<gene>
    <name evidence="2" type="ORF">ACFPVY_12295</name>
</gene>
<dbReference type="RefSeq" id="WP_379792388.1">
    <property type="nucleotide sequence ID" value="NZ_JBHSQB010000009.1"/>
</dbReference>
<evidence type="ECO:0000313" key="2">
    <source>
        <dbReference type="EMBL" id="MFC6097426.1"/>
    </source>
</evidence>
<keyword evidence="1" id="KW-0472">Membrane</keyword>
<keyword evidence="3" id="KW-1185">Reference proteome</keyword>
<protein>
    <submittedName>
        <fullName evidence="2">Uncharacterized protein</fullName>
    </submittedName>
</protein>
<accession>A0ABW1PQP2</accession>
<feature type="transmembrane region" description="Helical" evidence="1">
    <location>
        <begin position="151"/>
        <end position="170"/>
    </location>
</feature>
<keyword evidence="1" id="KW-1133">Transmembrane helix</keyword>
<comment type="caution">
    <text evidence="2">The sequence shown here is derived from an EMBL/GenBank/DDBJ whole genome shotgun (WGS) entry which is preliminary data.</text>
</comment>
<name>A0ABW1PQP2_9FLAO</name>
<reference evidence="3" key="1">
    <citation type="journal article" date="2019" name="Int. J. Syst. Evol. Microbiol.">
        <title>The Global Catalogue of Microorganisms (GCM) 10K type strain sequencing project: providing services to taxonomists for standard genome sequencing and annotation.</title>
        <authorList>
            <consortium name="The Broad Institute Genomics Platform"/>
            <consortium name="The Broad Institute Genome Sequencing Center for Infectious Disease"/>
            <person name="Wu L."/>
            <person name="Ma J."/>
        </authorList>
    </citation>
    <scope>NUCLEOTIDE SEQUENCE [LARGE SCALE GENOMIC DNA]</scope>
    <source>
        <strain evidence="3">CCUG 49679</strain>
    </source>
</reference>
<keyword evidence="1" id="KW-0812">Transmembrane</keyword>
<evidence type="ECO:0000313" key="3">
    <source>
        <dbReference type="Proteomes" id="UP001596287"/>
    </source>
</evidence>
<organism evidence="2 3">
    <name type="scientific">Flavobacterium qiangtangense</name>
    <dbReference type="NCBI Taxonomy" id="1442595"/>
    <lineage>
        <taxon>Bacteria</taxon>
        <taxon>Pseudomonadati</taxon>
        <taxon>Bacteroidota</taxon>
        <taxon>Flavobacteriia</taxon>
        <taxon>Flavobacteriales</taxon>
        <taxon>Flavobacteriaceae</taxon>
        <taxon>Flavobacterium</taxon>
    </lineage>
</organism>
<dbReference type="EMBL" id="JBHSQB010000009">
    <property type="protein sequence ID" value="MFC6097426.1"/>
    <property type="molecule type" value="Genomic_DNA"/>
</dbReference>
<proteinExistence type="predicted"/>
<feature type="transmembrane region" description="Helical" evidence="1">
    <location>
        <begin position="117"/>
        <end position="139"/>
    </location>
</feature>
<sequence length="186" mass="21989">MKLNEEQINAIDLFLEQSGVVYVDYKFEILDHIATEVEELMAGKDLSFENSLDLILKKWEPKLKKSTASTFGYFWEMPEILMQKARKLYWRKMILLFGTSFVFMGILLLIKEVLAKFTKNICYLLISILAIQFVGYIKIRLSRQKTTFGFLYKQQFFAFFFMYLIPTFTLSTNEKLLEKSANEIFL</sequence>